<dbReference type="EMBL" id="RCZG01000007">
    <property type="protein sequence ID" value="TPG32865.1"/>
    <property type="molecule type" value="Genomic_DNA"/>
</dbReference>
<organism evidence="2 3">
    <name type="scientific">Mycolicibacterium hodleri</name>
    <dbReference type="NCBI Taxonomy" id="49897"/>
    <lineage>
        <taxon>Bacteria</taxon>
        <taxon>Bacillati</taxon>
        <taxon>Actinomycetota</taxon>
        <taxon>Actinomycetes</taxon>
        <taxon>Mycobacteriales</taxon>
        <taxon>Mycobacteriaceae</taxon>
        <taxon>Mycolicibacterium</taxon>
    </lineage>
</organism>
<feature type="transmembrane region" description="Helical" evidence="1">
    <location>
        <begin position="105"/>
        <end position="123"/>
    </location>
</feature>
<evidence type="ECO:0000313" key="3">
    <source>
        <dbReference type="Proteomes" id="UP000320095"/>
    </source>
</evidence>
<keyword evidence="1" id="KW-0812">Transmembrane</keyword>
<dbReference type="OrthoDB" id="4948328at2"/>
<protein>
    <submittedName>
        <fullName evidence="2">Uncharacterized protein</fullName>
    </submittedName>
</protein>
<dbReference type="AlphaFoldDB" id="A0A502E569"/>
<keyword evidence="3" id="KW-1185">Reference proteome</keyword>
<evidence type="ECO:0000313" key="2">
    <source>
        <dbReference type="EMBL" id="TPG32865.1"/>
    </source>
</evidence>
<comment type="caution">
    <text evidence="2">The sequence shown here is derived from an EMBL/GenBank/DDBJ whole genome shotgun (WGS) entry which is preliminary data.</text>
</comment>
<sequence>MGDGVPTDAQIAAMSATERRDLIQRLERPIDDLVARPVAARIRRIRLGLMIAGAIGLIPWIEYLALSLPTSYDARHWSVTWVGFDVVLVALMAATAVFGLLRRQLLIITGPATAVLLMCDAWFDLMTVQPDDRWMSIVSAAVELPLAVLLITGTVRILRLTAIRLWLPDAATPLWRLPLFA</sequence>
<gene>
    <name evidence="2" type="ORF">EAH80_17775</name>
</gene>
<accession>A0A502E569</accession>
<keyword evidence="1" id="KW-0472">Membrane</keyword>
<proteinExistence type="predicted"/>
<dbReference type="Proteomes" id="UP000320095">
    <property type="component" value="Unassembled WGS sequence"/>
</dbReference>
<reference evidence="2 3" key="1">
    <citation type="journal article" date="2019" name="Environ. Microbiol.">
        <title>Species interactions and distinct microbial communities in high Arctic permafrost affected cryosols are associated with the CH4 and CO2 gas fluxes.</title>
        <authorList>
            <person name="Altshuler I."/>
            <person name="Hamel J."/>
            <person name="Turney S."/>
            <person name="Magnuson E."/>
            <person name="Levesque R."/>
            <person name="Greer C."/>
            <person name="Whyte L.G."/>
        </authorList>
    </citation>
    <scope>NUCLEOTIDE SEQUENCE [LARGE SCALE GENOMIC DNA]</scope>
    <source>
        <strain evidence="2 3">S5.20</strain>
    </source>
</reference>
<keyword evidence="1" id="KW-1133">Transmembrane helix</keyword>
<name>A0A502E569_9MYCO</name>
<feature type="transmembrane region" description="Helical" evidence="1">
    <location>
        <begin position="78"/>
        <end position="98"/>
    </location>
</feature>
<evidence type="ECO:0000256" key="1">
    <source>
        <dbReference type="SAM" id="Phobius"/>
    </source>
</evidence>
<feature type="transmembrane region" description="Helical" evidence="1">
    <location>
        <begin position="135"/>
        <end position="158"/>
    </location>
</feature>
<feature type="transmembrane region" description="Helical" evidence="1">
    <location>
        <begin position="47"/>
        <end position="66"/>
    </location>
</feature>